<sequence length="50" mass="5805">MTDEPTNFMIFPCAFLVEFSKSDFENSIAHMIGLIVYKKNNNFVVMKVDK</sequence>
<evidence type="ECO:0000313" key="2">
    <source>
        <dbReference type="Proteomes" id="UP000182152"/>
    </source>
</evidence>
<dbReference type="Proteomes" id="UP000182152">
    <property type="component" value="Unassembled WGS sequence"/>
</dbReference>
<dbReference type="EMBL" id="JXLB01000027">
    <property type="protein sequence ID" value="OJG78108.1"/>
    <property type="molecule type" value="Genomic_DNA"/>
</dbReference>
<protein>
    <submittedName>
        <fullName evidence="1">Uncharacterized protein</fullName>
    </submittedName>
</protein>
<keyword evidence="2" id="KW-1185">Reference proteome</keyword>
<proteinExistence type="predicted"/>
<accession>A0A1L8WAQ1</accession>
<evidence type="ECO:0000313" key="1">
    <source>
        <dbReference type="EMBL" id="OJG78108.1"/>
    </source>
</evidence>
<reference evidence="1 2" key="1">
    <citation type="submission" date="2014-12" db="EMBL/GenBank/DDBJ databases">
        <title>Draft genome sequences of 29 type strains of Enterococci.</title>
        <authorList>
            <person name="Zhong Z."/>
            <person name="Sun Z."/>
            <person name="Liu W."/>
            <person name="Zhang W."/>
            <person name="Zhang H."/>
        </authorList>
    </citation>
    <scope>NUCLEOTIDE SEQUENCE [LARGE SCALE GENOMIC DNA]</scope>
    <source>
        <strain evidence="1 2">DSM 15687</strain>
    </source>
</reference>
<gene>
    <name evidence="1" type="ORF">RV14_GL001257</name>
</gene>
<dbReference type="AlphaFoldDB" id="A0A1L8WAQ1"/>
<name>A0A1L8WAQ1_9ENTE</name>
<comment type="caution">
    <text evidence="1">The sequence shown here is derived from an EMBL/GenBank/DDBJ whole genome shotgun (WGS) entry which is preliminary data.</text>
</comment>
<organism evidence="1 2">
    <name type="scientific">Enterococcus ratti</name>
    <dbReference type="NCBI Taxonomy" id="150033"/>
    <lineage>
        <taxon>Bacteria</taxon>
        <taxon>Bacillati</taxon>
        <taxon>Bacillota</taxon>
        <taxon>Bacilli</taxon>
        <taxon>Lactobacillales</taxon>
        <taxon>Enterococcaceae</taxon>
        <taxon>Enterococcus</taxon>
    </lineage>
</organism>